<proteinExistence type="predicted"/>
<organism evidence="1 2">
    <name type="scientific">Striga asiatica</name>
    <name type="common">Asiatic witchweed</name>
    <name type="synonym">Buchnera asiatica</name>
    <dbReference type="NCBI Taxonomy" id="4170"/>
    <lineage>
        <taxon>Eukaryota</taxon>
        <taxon>Viridiplantae</taxon>
        <taxon>Streptophyta</taxon>
        <taxon>Embryophyta</taxon>
        <taxon>Tracheophyta</taxon>
        <taxon>Spermatophyta</taxon>
        <taxon>Magnoliopsida</taxon>
        <taxon>eudicotyledons</taxon>
        <taxon>Gunneridae</taxon>
        <taxon>Pentapetalae</taxon>
        <taxon>asterids</taxon>
        <taxon>lamiids</taxon>
        <taxon>Lamiales</taxon>
        <taxon>Orobanchaceae</taxon>
        <taxon>Buchnereae</taxon>
        <taxon>Striga</taxon>
    </lineage>
</organism>
<reference evidence="2" key="1">
    <citation type="journal article" date="2019" name="Curr. Biol.">
        <title>Genome Sequence of Striga asiatica Provides Insight into the Evolution of Plant Parasitism.</title>
        <authorList>
            <person name="Yoshida S."/>
            <person name="Kim S."/>
            <person name="Wafula E.K."/>
            <person name="Tanskanen J."/>
            <person name="Kim Y.M."/>
            <person name="Honaas L."/>
            <person name="Yang Z."/>
            <person name="Spallek T."/>
            <person name="Conn C.E."/>
            <person name="Ichihashi Y."/>
            <person name="Cheong K."/>
            <person name="Cui S."/>
            <person name="Der J.P."/>
            <person name="Gundlach H."/>
            <person name="Jiao Y."/>
            <person name="Hori C."/>
            <person name="Ishida J.K."/>
            <person name="Kasahara H."/>
            <person name="Kiba T."/>
            <person name="Kim M.S."/>
            <person name="Koo N."/>
            <person name="Laohavisit A."/>
            <person name="Lee Y.H."/>
            <person name="Lumba S."/>
            <person name="McCourt P."/>
            <person name="Mortimer J.C."/>
            <person name="Mutuku J.M."/>
            <person name="Nomura T."/>
            <person name="Sasaki-Sekimoto Y."/>
            <person name="Seto Y."/>
            <person name="Wang Y."/>
            <person name="Wakatake T."/>
            <person name="Sakakibara H."/>
            <person name="Demura T."/>
            <person name="Yamaguchi S."/>
            <person name="Yoneyama K."/>
            <person name="Manabe R.I."/>
            <person name="Nelson D.C."/>
            <person name="Schulman A.H."/>
            <person name="Timko M.P."/>
            <person name="dePamphilis C.W."/>
            <person name="Choi D."/>
            <person name="Shirasu K."/>
        </authorList>
    </citation>
    <scope>NUCLEOTIDE SEQUENCE [LARGE SCALE GENOMIC DNA]</scope>
    <source>
        <strain evidence="2">cv. UVA1</strain>
    </source>
</reference>
<keyword evidence="1" id="KW-0687">Ribonucleoprotein</keyword>
<accession>A0A5A7PSU7</accession>
<protein>
    <submittedName>
        <fullName evidence="1">50S ribosomal protein L18</fullName>
    </submittedName>
</protein>
<dbReference type="EMBL" id="BKCP01005050">
    <property type="protein sequence ID" value="GER35943.1"/>
    <property type="molecule type" value="Genomic_DNA"/>
</dbReference>
<feature type="non-terminal residue" evidence="1">
    <location>
        <position position="103"/>
    </location>
</feature>
<dbReference type="OrthoDB" id="914174at2759"/>
<evidence type="ECO:0000313" key="1">
    <source>
        <dbReference type="EMBL" id="GER35943.1"/>
    </source>
</evidence>
<dbReference type="Proteomes" id="UP000325081">
    <property type="component" value="Unassembled WGS sequence"/>
</dbReference>
<keyword evidence="2" id="KW-1185">Reference proteome</keyword>
<evidence type="ECO:0000313" key="2">
    <source>
        <dbReference type="Proteomes" id="UP000325081"/>
    </source>
</evidence>
<sequence>MVSPLTGLLDNWAHHLGWANQRKKLLTIDTPLVWVHELLEPGRNRWNEELVRSCFSHDESKAILAINTLNSTFKDKWILEGNSNGSISVAKAYSIVYEEIAII</sequence>
<dbReference type="GO" id="GO:0005840">
    <property type="term" value="C:ribosome"/>
    <property type="evidence" value="ECO:0007669"/>
    <property type="project" value="UniProtKB-KW"/>
</dbReference>
<gene>
    <name evidence="1" type="ORF">STAS_12256</name>
</gene>
<name>A0A5A7PSU7_STRAF</name>
<dbReference type="AlphaFoldDB" id="A0A5A7PSU7"/>
<comment type="caution">
    <text evidence="1">The sequence shown here is derived from an EMBL/GenBank/DDBJ whole genome shotgun (WGS) entry which is preliminary data.</text>
</comment>
<keyword evidence="1" id="KW-0689">Ribosomal protein</keyword>